<sequence length="445" mass="48374">MEAVGAFASIVTIVGLFRPTAKFVRSLRGITSDDGHVAKEVCRMAKQIRGSATAIDVGLEDLKCHSSTLEKMQQTQSKVLQSIIDNKSLDIIVSGTESIRKQMSDITRDLKDMRERPRIIKKIGWLLRNKMDVESLIPEMQLVVACLSLVCPIIRIEIDKYMLNKSSGKVAQCLKQEIQLEIVEEQLDTVGEPDFEAAMKPLLRLAQSVRRSSSTRRAKGAPAGQRSPVPDEAFPSSPLSQTPRPSSHSRPPSPHSLPVPSEAPLEVTKHTSSTSESSRPHSAAPSPSSQTPDTPSTPQTPNILEAPKPEKINTPAHVSDSRNGVIRAIQGHIINHGKVIPVKSAMIDYLGSFNYISVKTANQLGLDIQELDPGEPSHTHDGAHEKILPGKVIGKVTGVGWRRSGWGKAIPVEFLVKDSYRGGMYEHVAFGMIFASDFDAAGGGS</sequence>
<comment type="caution">
    <text evidence="2">The sequence shown here is derived from an EMBL/GenBank/DDBJ whole genome shotgun (WGS) entry which is preliminary data.</text>
</comment>
<feature type="region of interest" description="Disordered" evidence="1">
    <location>
        <begin position="208"/>
        <end position="319"/>
    </location>
</feature>
<accession>A0A8H5IPS7</accession>
<dbReference type="AlphaFoldDB" id="A0A8H5IPS7"/>
<evidence type="ECO:0000313" key="2">
    <source>
        <dbReference type="EMBL" id="KAF5539802.1"/>
    </source>
</evidence>
<name>A0A8H5IPS7_9HYPO</name>
<gene>
    <name evidence="2" type="ORF">FPHYL_12191</name>
</gene>
<evidence type="ECO:0000313" key="3">
    <source>
        <dbReference type="Proteomes" id="UP000582016"/>
    </source>
</evidence>
<dbReference type="OrthoDB" id="6359816at2759"/>
<protein>
    <submittedName>
        <fullName evidence="2">Uncharacterized protein</fullName>
    </submittedName>
</protein>
<dbReference type="EMBL" id="JAAOAQ010000606">
    <property type="protein sequence ID" value="KAF5539802.1"/>
    <property type="molecule type" value="Genomic_DNA"/>
</dbReference>
<proteinExistence type="predicted"/>
<reference evidence="2 3" key="1">
    <citation type="submission" date="2020-05" db="EMBL/GenBank/DDBJ databases">
        <title>Identification and distribution of gene clusters putatively required for synthesis of sphingolipid metabolism inhibitors in phylogenetically diverse species of the filamentous fungus Fusarium.</title>
        <authorList>
            <person name="Kim H.-S."/>
            <person name="Busman M."/>
            <person name="Brown D.W."/>
            <person name="Divon H."/>
            <person name="Uhlig S."/>
            <person name="Proctor R.H."/>
        </authorList>
    </citation>
    <scope>NUCLEOTIDE SEQUENCE [LARGE SCALE GENOMIC DNA]</scope>
    <source>
        <strain evidence="2 3">NRRL 13617</strain>
    </source>
</reference>
<dbReference type="Proteomes" id="UP000582016">
    <property type="component" value="Unassembled WGS sequence"/>
</dbReference>
<keyword evidence="3" id="KW-1185">Reference proteome</keyword>
<evidence type="ECO:0000256" key="1">
    <source>
        <dbReference type="SAM" id="MobiDB-lite"/>
    </source>
</evidence>
<organism evidence="2 3">
    <name type="scientific">Fusarium phyllophilum</name>
    <dbReference type="NCBI Taxonomy" id="47803"/>
    <lineage>
        <taxon>Eukaryota</taxon>
        <taxon>Fungi</taxon>
        <taxon>Dikarya</taxon>
        <taxon>Ascomycota</taxon>
        <taxon>Pezizomycotina</taxon>
        <taxon>Sordariomycetes</taxon>
        <taxon>Hypocreomycetidae</taxon>
        <taxon>Hypocreales</taxon>
        <taxon>Nectriaceae</taxon>
        <taxon>Fusarium</taxon>
        <taxon>Fusarium fujikuroi species complex</taxon>
    </lineage>
</organism>
<feature type="compositionally biased region" description="Low complexity" evidence="1">
    <location>
        <begin position="271"/>
        <end position="301"/>
    </location>
</feature>